<dbReference type="GO" id="GO:0005829">
    <property type="term" value="C:cytosol"/>
    <property type="evidence" value="ECO:0007669"/>
    <property type="project" value="GOC"/>
</dbReference>
<accession>A0A0D8XNX4</accession>
<keyword evidence="8" id="KW-1185">Reference proteome</keyword>
<dbReference type="AlphaFoldDB" id="A0A0D8XNX4"/>
<keyword evidence="5" id="KW-0333">Golgi apparatus</keyword>
<evidence type="ECO:0000313" key="8">
    <source>
        <dbReference type="Proteomes" id="UP000053766"/>
    </source>
</evidence>
<evidence type="ECO:0000256" key="2">
    <source>
        <dbReference type="ARBA" id="ARBA00009150"/>
    </source>
</evidence>
<comment type="similarity">
    <text evidence="2">Belongs to the VPS54 family.</text>
</comment>
<dbReference type="STRING" id="29172.A0A0D8XNX4"/>
<reference evidence="8" key="2">
    <citation type="journal article" date="2016" name="Sci. Rep.">
        <title>Dictyocaulus viviparus genome, variome and transcriptome elucidate lungworm biology and support future intervention.</title>
        <authorList>
            <person name="McNulty S.N."/>
            <person name="Strube C."/>
            <person name="Rosa B.A."/>
            <person name="Martin J.C."/>
            <person name="Tyagi R."/>
            <person name="Choi Y.J."/>
            <person name="Wang Q."/>
            <person name="Hallsworth Pepin K."/>
            <person name="Zhang X."/>
            <person name="Ozersky P."/>
            <person name="Wilson R.K."/>
            <person name="Sternberg P.W."/>
            <person name="Gasser R.B."/>
            <person name="Mitreva M."/>
        </authorList>
    </citation>
    <scope>NUCLEOTIDE SEQUENCE [LARGE SCALE GENOMIC DNA]</scope>
    <source>
        <strain evidence="8">HannoverDv2000</strain>
    </source>
</reference>
<comment type="subcellular location">
    <subcellularLocation>
        <location evidence="1">Golgi apparatus</location>
        <location evidence="1">trans-Golgi network</location>
    </subcellularLocation>
</comment>
<keyword evidence="6" id="KW-0175">Coiled coil</keyword>
<name>A0A0D8XNX4_DICVI</name>
<dbReference type="OrthoDB" id="10259024at2759"/>
<evidence type="ECO:0000256" key="5">
    <source>
        <dbReference type="ARBA" id="ARBA00023034"/>
    </source>
</evidence>
<dbReference type="GO" id="GO:0015031">
    <property type="term" value="P:protein transport"/>
    <property type="evidence" value="ECO:0007669"/>
    <property type="project" value="UniProtKB-KW"/>
</dbReference>
<evidence type="ECO:0000256" key="6">
    <source>
        <dbReference type="ARBA" id="ARBA00023054"/>
    </source>
</evidence>
<organism evidence="7 8">
    <name type="scientific">Dictyocaulus viviparus</name>
    <name type="common">Bovine lungworm</name>
    <dbReference type="NCBI Taxonomy" id="29172"/>
    <lineage>
        <taxon>Eukaryota</taxon>
        <taxon>Metazoa</taxon>
        <taxon>Ecdysozoa</taxon>
        <taxon>Nematoda</taxon>
        <taxon>Chromadorea</taxon>
        <taxon>Rhabditida</taxon>
        <taxon>Rhabditina</taxon>
        <taxon>Rhabditomorpha</taxon>
        <taxon>Strongyloidea</taxon>
        <taxon>Metastrongylidae</taxon>
        <taxon>Dictyocaulus</taxon>
    </lineage>
</organism>
<dbReference type="GO" id="GO:0000938">
    <property type="term" value="C:GARP complex"/>
    <property type="evidence" value="ECO:0007669"/>
    <property type="project" value="InterPro"/>
</dbReference>
<dbReference type="InterPro" id="IPR039745">
    <property type="entry name" value="Vps54"/>
</dbReference>
<keyword evidence="3" id="KW-0813">Transport</keyword>
<proteinExistence type="inferred from homology"/>
<dbReference type="PANTHER" id="PTHR12965:SF0">
    <property type="entry name" value="VACUOLAR PROTEIN SORTING-ASSOCIATED PROTEIN 54"/>
    <property type="match status" value="1"/>
</dbReference>
<evidence type="ECO:0000256" key="3">
    <source>
        <dbReference type="ARBA" id="ARBA00022448"/>
    </source>
</evidence>
<dbReference type="EMBL" id="KN716404">
    <property type="protein sequence ID" value="KJH45504.1"/>
    <property type="molecule type" value="Genomic_DNA"/>
</dbReference>
<evidence type="ECO:0008006" key="9">
    <source>
        <dbReference type="Google" id="ProtNLM"/>
    </source>
</evidence>
<gene>
    <name evidence="7" type="ORF">DICVIV_08452</name>
</gene>
<dbReference type="GO" id="GO:0042147">
    <property type="term" value="P:retrograde transport, endosome to Golgi"/>
    <property type="evidence" value="ECO:0007669"/>
    <property type="project" value="InterPro"/>
</dbReference>
<protein>
    <recommendedName>
        <fullName evidence="9">Vacuolar protein sorting-associated protein 54 N-terminal domain-containing protein</fullName>
    </recommendedName>
</protein>
<dbReference type="Proteomes" id="UP000053766">
    <property type="component" value="Unassembled WGS sequence"/>
</dbReference>
<dbReference type="GO" id="GO:0006896">
    <property type="term" value="P:Golgi to vacuole transport"/>
    <property type="evidence" value="ECO:0007669"/>
    <property type="project" value="TreeGrafter"/>
</dbReference>
<dbReference type="GO" id="GO:0019905">
    <property type="term" value="F:syntaxin binding"/>
    <property type="evidence" value="ECO:0007669"/>
    <property type="project" value="TreeGrafter"/>
</dbReference>
<evidence type="ECO:0000256" key="1">
    <source>
        <dbReference type="ARBA" id="ARBA00004601"/>
    </source>
</evidence>
<evidence type="ECO:0000256" key="4">
    <source>
        <dbReference type="ARBA" id="ARBA00022927"/>
    </source>
</evidence>
<evidence type="ECO:0000313" key="7">
    <source>
        <dbReference type="EMBL" id="KJH45504.1"/>
    </source>
</evidence>
<keyword evidence="4" id="KW-0653">Protein transport</keyword>
<reference evidence="7 8" key="1">
    <citation type="submission" date="2013-11" db="EMBL/GenBank/DDBJ databases">
        <title>Draft genome of the bovine lungworm Dictyocaulus viviparus.</title>
        <authorList>
            <person name="Mitreva M."/>
        </authorList>
    </citation>
    <scope>NUCLEOTIDE SEQUENCE [LARGE SCALE GENOMIC DNA]</scope>
    <source>
        <strain evidence="7 8">HannoverDv2000</strain>
    </source>
</reference>
<sequence length="481" mass="54848">MLMSPSFSLSDQQNFTKMFIVPSKDMPDPLILTKCGCAVPFNAPEDDESKSVGLFRDYRLLSARLESLHDVVDSRLATRLVTKSKSFWQMVHSYGGLHEDLADAMGDIRKVRLNLQSVASLICERTRKIIHLFEQREKKSKLLAKLLSVASLICERTRKIIRLFEQREKKSKLLAKLLDVACLREAQTTVQMFLNQGDYPKAIECIETSEEVLSFELSGVQCFRHLGSQLTELYGVIGRMMLEDFASLIQKEFGMKPEDGVLITYDGELSCVIMGLVQVGRYGFISMLRTEIMEAMKGILRHEVKLHIIESGLDLTDFDPTLSQLGEPVRRLKFHDWLKTVSDVIGEFLYFCKRIQLLCNKRTNLFGCDFFCSSPLNEKQNLFESVLQDLIKECAERMQNKNNVTRRTDFSLISHDATQIHDFQPSYSDQDVSLHCLNLDLYYSIESKGILQESIANHKTGDFEWSSSTVSCGDSFSVSIV</sequence>
<dbReference type="PANTHER" id="PTHR12965">
    <property type="entry name" value="VACUOLAR PROTEIN SORTING 54"/>
    <property type="match status" value="1"/>
</dbReference>